<comment type="caution">
    <text evidence="2">The sequence shown here is derived from an EMBL/GenBank/DDBJ whole genome shotgun (WGS) entry which is preliminary data.</text>
</comment>
<dbReference type="AlphaFoldDB" id="A0A7C3SHR0"/>
<reference evidence="2" key="1">
    <citation type="journal article" date="2020" name="mSystems">
        <title>Genome- and Community-Level Interaction Insights into Carbon Utilization and Element Cycling Functions of Hydrothermarchaeota in Hydrothermal Sediment.</title>
        <authorList>
            <person name="Zhou Z."/>
            <person name="Liu Y."/>
            <person name="Xu W."/>
            <person name="Pan J."/>
            <person name="Luo Z.H."/>
            <person name="Li M."/>
        </authorList>
    </citation>
    <scope>NUCLEOTIDE SEQUENCE [LARGE SCALE GENOMIC DNA]</scope>
    <source>
        <strain evidence="2">SpSt-776</strain>
    </source>
</reference>
<organism evidence="2">
    <name type="scientific">Desulfobacca acetoxidans</name>
    <dbReference type="NCBI Taxonomy" id="60893"/>
    <lineage>
        <taxon>Bacteria</taxon>
        <taxon>Pseudomonadati</taxon>
        <taxon>Thermodesulfobacteriota</taxon>
        <taxon>Desulfobaccia</taxon>
        <taxon>Desulfobaccales</taxon>
        <taxon>Desulfobaccaceae</taxon>
        <taxon>Desulfobacca</taxon>
    </lineage>
</organism>
<keyword evidence="2" id="KW-0489">Methyltransferase</keyword>
<dbReference type="GO" id="GO:0008757">
    <property type="term" value="F:S-adenosylmethionine-dependent methyltransferase activity"/>
    <property type="evidence" value="ECO:0007669"/>
    <property type="project" value="InterPro"/>
</dbReference>
<dbReference type="InterPro" id="IPR013216">
    <property type="entry name" value="Methyltransf_11"/>
</dbReference>
<protein>
    <submittedName>
        <fullName evidence="2">Methyltransferase domain-containing protein</fullName>
    </submittedName>
</protein>
<feature type="domain" description="Methyltransferase type 11" evidence="1">
    <location>
        <begin position="54"/>
        <end position="103"/>
    </location>
</feature>
<dbReference type="Pfam" id="PF08241">
    <property type="entry name" value="Methyltransf_11"/>
    <property type="match status" value="1"/>
</dbReference>
<dbReference type="SUPFAM" id="SSF53335">
    <property type="entry name" value="S-adenosyl-L-methionine-dependent methyltransferases"/>
    <property type="match status" value="1"/>
</dbReference>
<keyword evidence="2" id="KW-0808">Transferase</keyword>
<dbReference type="InterPro" id="IPR029063">
    <property type="entry name" value="SAM-dependent_MTases_sf"/>
</dbReference>
<name>A0A7C3SHR0_9BACT</name>
<dbReference type="GO" id="GO:0032259">
    <property type="term" value="P:methylation"/>
    <property type="evidence" value="ECO:0007669"/>
    <property type="project" value="UniProtKB-KW"/>
</dbReference>
<dbReference type="CDD" id="cd02440">
    <property type="entry name" value="AdoMet_MTases"/>
    <property type="match status" value="1"/>
</dbReference>
<evidence type="ECO:0000313" key="2">
    <source>
        <dbReference type="EMBL" id="HGB13784.1"/>
    </source>
</evidence>
<dbReference type="Gene3D" id="3.40.50.150">
    <property type="entry name" value="Vaccinia Virus protein VP39"/>
    <property type="match status" value="1"/>
</dbReference>
<sequence length="198" mass="22346">MDRYYIERFLSRYAADIQGRVLEIGDPRYTRQFGGDRVTRSDVLHVNLRKPDVTIIGDLTKGDHIPSSAFDCLILTQTLQFIYELKAALITCHRILKPGGVLLATFPGLSRIARPSFGETWEDTWRFTRSGAERLFREVFPNENVRVEAFGNVMAAIACLHGLAAEELRPAELEAYDADFEVLLAVRAVKESEPGLFP</sequence>
<dbReference type="EMBL" id="DTHB01000016">
    <property type="protein sequence ID" value="HGB13784.1"/>
    <property type="molecule type" value="Genomic_DNA"/>
</dbReference>
<proteinExistence type="predicted"/>
<evidence type="ECO:0000259" key="1">
    <source>
        <dbReference type="Pfam" id="PF08241"/>
    </source>
</evidence>
<accession>A0A7C3SHR0</accession>
<gene>
    <name evidence="2" type="ORF">ENV62_00890</name>
</gene>